<sequence>MAYLHRRQVMHRDLKSSNVLLDTAGGVKLTDFGVAVRVKDGRDSEMHGYAHGVQGAGLLWGDTDEFERSCDPLSGEMGTYRWMAPEVTRHEGYTKSADVFSYAMLLFELLTHEIPFADRPPLQAAVAIGLQDLRPPLPPDAPRALTDLVCACWKRRPTTRPKFDGVLTQLAEASASLTFDEIKWLDAPHGHPVYKPVLQASNGSMPGAAPSPLLPAPGLHDTAVSGVVGVVSAVPAQETAPVHHETMIIEPSLSRQRSGPELKLSVGIPM</sequence>
<keyword evidence="3" id="KW-1185">Reference proteome</keyword>
<dbReference type="EMBL" id="JWZX01003100">
    <property type="protein sequence ID" value="KOO24366.1"/>
    <property type="molecule type" value="Genomic_DNA"/>
</dbReference>
<dbReference type="InterPro" id="IPR051681">
    <property type="entry name" value="Ser/Thr_Kinases-Pseudokinases"/>
</dbReference>
<dbReference type="Pfam" id="PF00069">
    <property type="entry name" value="Pkinase"/>
    <property type="match status" value="1"/>
</dbReference>
<keyword evidence="2" id="KW-0808">Transferase</keyword>
<accession>A0A0M0JCP2</accession>
<dbReference type="SMART" id="SM00220">
    <property type="entry name" value="S_TKc"/>
    <property type="match status" value="1"/>
</dbReference>
<dbReference type="GO" id="GO:0005524">
    <property type="term" value="F:ATP binding"/>
    <property type="evidence" value="ECO:0007669"/>
    <property type="project" value="InterPro"/>
</dbReference>
<dbReference type="InterPro" id="IPR011009">
    <property type="entry name" value="Kinase-like_dom_sf"/>
</dbReference>
<dbReference type="PANTHER" id="PTHR44329:SF261">
    <property type="entry name" value="ZINC FINGER CONTAINING PROTEIN KINASE-RELATED"/>
    <property type="match status" value="1"/>
</dbReference>
<gene>
    <name evidence="2" type="ORF">Ctob_001006</name>
</gene>
<dbReference type="InterPro" id="IPR008271">
    <property type="entry name" value="Ser/Thr_kinase_AS"/>
</dbReference>
<evidence type="ECO:0000313" key="3">
    <source>
        <dbReference type="Proteomes" id="UP000037460"/>
    </source>
</evidence>
<comment type="caution">
    <text evidence="2">The sequence shown here is derived from an EMBL/GenBank/DDBJ whole genome shotgun (WGS) entry which is preliminary data.</text>
</comment>
<dbReference type="InterPro" id="IPR000719">
    <property type="entry name" value="Prot_kinase_dom"/>
</dbReference>
<dbReference type="PANTHER" id="PTHR44329">
    <property type="entry name" value="SERINE/THREONINE-PROTEIN KINASE TNNI3K-RELATED"/>
    <property type="match status" value="1"/>
</dbReference>
<evidence type="ECO:0000313" key="2">
    <source>
        <dbReference type="EMBL" id="KOO24366.1"/>
    </source>
</evidence>
<organism evidence="2 3">
    <name type="scientific">Chrysochromulina tobinii</name>
    <dbReference type="NCBI Taxonomy" id="1460289"/>
    <lineage>
        <taxon>Eukaryota</taxon>
        <taxon>Haptista</taxon>
        <taxon>Haptophyta</taxon>
        <taxon>Prymnesiophyceae</taxon>
        <taxon>Prymnesiales</taxon>
        <taxon>Chrysochromulinaceae</taxon>
        <taxon>Chrysochromulina</taxon>
    </lineage>
</organism>
<dbReference type="GO" id="GO:0004674">
    <property type="term" value="F:protein serine/threonine kinase activity"/>
    <property type="evidence" value="ECO:0007669"/>
    <property type="project" value="TreeGrafter"/>
</dbReference>
<dbReference type="Proteomes" id="UP000037460">
    <property type="component" value="Unassembled WGS sequence"/>
</dbReference>
<dbReference type="AlphaFoldDB" id="A0A0M0JCP2"/>
<dbReference type="PROSITE" id="PS50011">
    <property type="entry name" value="PROTEIN_KINASE_DOM"/>
    <property type="match status" value="1"/>
</dbReference>
<keyword evidence="2" id="KW-0418">Kinase</keyword>
<proteinExistence type="predicted"/>
<name>A0A0M0JCP2_9EUKA</name>
<dbReference type="SUPFAM" id="SSF56112">
    <property type="entry name" value="Protein kinase-like (PK-like)"/>
    <property type="match status" value="1"/>
</dbReference>
<reference evidence="3" key="1">
    <citation type="journal article" date="2015" name="PLoS Genet.">
        <title>Genome Sequence and Transcriptome Analyses of Chrysochromulina tobin: Metabolic Tools for Enhanced Algal Fitness in the Prominent Order Prymnesiales (Haptophyceae).</title>
        <authorList>
            <person name="Hovde B.T."/>
            <person name="Deodato C.R."/>
            <person name="Hunsperger H.M."/>
            <person name="Ryken S.A."/>
            <person name="Yost W."/>
            <person name="Jha R.K."/>
            <person name="Patterson J."/>
            <person name="Monnat R.J. Jr."/>
            <person name="Barlow S.B."/>
            <person name="Starkenburg S.R."/>
            <person name="Cattolico R.A."/>
        </authorList>
    </citation>
    <scope>NUCLEOTIDE SEQUENCE</scope>
    <source>
        <strain evidence="3">CCMP291</strain>
    </source>
</reference>
<dbReference type="OrthoDB" id="4062651at2759"/>
<dbReference type="PROSITE" id="PS00108">
    <property type="entry name" value="PROTEIN_KINASE_ST"/>
    <property type="match status" value="1"/>
</dbReference>
<evidence type="ECO:0000259" key="1">
    <source>
        <dbReference type="PROSITE" id="PS50011"/>
    </source>
</evidence>
<dbReference type="Gene3D" id="1.10.510.10">
    <property type="entry name" value="Transferase(Phosphotransferase) domain 1"/>
    <property type="match status" value="1"/>
</dbReference>
<protein>
    <submittedName>
        <fullName evidence="2">Protein kinase like protein</fullName>
    </submittedName>
</protein>
<feature type="domain" description="Protein kinase" evidence="1">
    <location>
        <begin position="1"/>
        <end position="194"/>
    </location>
</feature>